<dbReference type="PANTHER" id="PTHR11058">
    <property type="entry name" value="NADH-UBIQUINONE OXIDOREDUCTASE CHAIN 3"/>
    <property type="match status" value="1"/>
</dbReference>
<keyword evidence="7" id="KW-1003">Cell membrane</keyword>
<accession>A0A679FVX1</accession>
<evidence type="ECO:0000256" key="7">
    <source>
        <dbReference type="HAMAP-Rule" id="MF_01394"/>
    </source>
</evidence>
<comment type="catalytic activity">
    <reaction evidence="7 8">
        <text>a quinone + NADH + 5 H(+)(in) = a quinol + NAD(+) + 4 H(+)(out)</text>
        <dbReference type="Rhea" id="RHEA:57888"/>
        <dbReference type="ChEBI" id="CHEBI:15378"/>
        <dbReference type="ChEBI" id="CHEBI:24646"/>
        <dbReference type="ChEBI" id="CHEBI:57540"/>
        <dbReference type="ChEBI" id="CHEBI:57945"/>
        <dbReference type="ChEBI" id="CHEBI:132124"/>
    </reaction>
</comment>
<evidence type="ECO:0000313" key="9">
    <source>
        <dbReference type="EMBL" id="BBW97866.1"/>
    </source>
</evidence>
<dbReference type="Gene3D" id="1.20.58.1610">
    <property type="entry name" value="NADH:ubiquinone/plastoquinone oxidoreductase, chain 3"/>
    <property type="match status" value="1"/>
</dbReference>
<dbReference type="GO" id="GO:0030964">
    <property type="term" value="C:NADH dehydrogenase complex"/>
    <property type="evidence" value="ECO:0007669"/>
    <property type="project" value="TreeGrafter"/>
</dbReference>
<dbReference type="AlphaFoldDB" id="A0A679FVX1"/>
<keyword evidence="5 7" id="KW-1133">Transmembrane helix</keyword>
<keyword evidence="10" id="KW-1185">Reference proteome</keyword>
<keyword evidence="6 7" id="KW-0472">Membrane</keyword>
<evidence type="ECO:0000256" key="4">
    <source>
        <dbReference type="ARBA" id="ARBA00022692"/>
    </source>
</evidence>
<dbReference type="NCBIfam" id="NF005839">
    <property type="entry name" value="PRK07756.1"/>
    <property type="match status" value="1"/>
</dbReference>
<comment type="function">
    <text evidence="7">NDH-1 shuttles electrons from NADH, via FMN and iron-sulfur (Fe-S) centers, to quinones in the respiratory chain. The immediate electron acceptor for the enzyme in this species is believed to be a menaquinone. Couples the redox reaction to proton translocation (for every two electrons transferred, four hydrogen ions are translocated across the cytoplasmic membrane), and thus conserves the redox energy in a proton gradient.</text>
</comment>
<evidence type="ECO:0000313" key="10">
    <source>
        <dbReference type="Proteomes" id="UP000501421"/>
    </source>
</evidence>
<keyword evidence="7 8" id="KW-0520">NAD</keyword>
<evidence type="ECO:0000256" key="3">
    <source>
        <dbReference type="ARBA" id="ARBA00022448"/>
    </source>
</evidence>
<dbReference type="EMBL" id="AP022557">
    <property type="protein sequence ID" value="BBW97866.1"/>
    <property type="molecule type" value="Genomic_DNA"/>
</dbReference>
<dbReference type="GO" id="GO:0048038">
    <property type="term" value="F:quinone binding"/>
    <property type="evidence" value="ECO:0007669"/>
    <property type="project" value="UniProtKB-KW"/>
</dbReference>
<dbReference type="InterPro" id="IPR038430">
    <property type="entry name" value="NDAH_ubi_oxred_su3_sf"/>
</dbReference>
<keyword evidence="7 8" id="KW-0874">Quinone</keyword>
<dbReference type="HAMAP" id="MF_01394">
    <property type="entry name" value="NDH1_NuoA"/>
    <property type="match status" value="1"/>
</dbReference>
<feature type="transmembrane region" description="Helical" evidence="7">
    <location>
        <begin position="91"/>
        <end position="114"/>
    </location>
</feature>
<dbReference type="GO" id="GO:0008137">
    <property type="term" value="F:NADH dehydrogenase (ubiquinone) activity"/>
    <property type="evidence" value="ECO:0007669"/>
    <property type="project" value="InterPro"/>
</dbReference>
<dbReference type="RefSeq" id="WP_033842876.1">
    <property type="nucleotide sequence ID" value="NZ_AP022557.1"/>
</dbReference>
<feature type="transmembrane region" description="Helical" evidence="7">
    <location>
        <begin position="6"/>
        <end position="29"/>
    </location>
</feature>
<evidence type="ECO:0000256" key="2">
    <source>
        <dbReference type="ARBA" id="ARBA00008472"/>
    </source>
</evidence>
<sequence length="122" mass="14209">MSNIYANSYAIVFVFLCLGVLLPVGALTLGRWLRPHVPSEAKETTYESGNNPFHDSRIQFQVRYYLFALLFVIFDVETVFFYPWAVVYDQLGLFALVEMVLFITLLALGLIYAWKKKVLRWM</sequence>
<gene>
    <name evidence="7 9" type="primary">nuoA</name>
    <name evidence="9" type="ORF">GsuE55_26990</name>
</gene>
<evidence type="ECO:0000256" key="8">
    <source>
        <dbReference type="RuleBase" id="RU003639"/>
    </source>
</evidence>
<evidence type="ECO:0000256" key="6">
    <source>
        <dbReference type="ARBA" id="ARBA00023136"/>
    </source>
</evidence>
<keyword evidence="4 7" id="KW-0812">Transmembrane</keyword>
<dbReference type="GO" id="GO:0005886">
    <property type="term" value="C:plasma membrane"/>
    <property type="evidence" value="ECO:0007669"/>
    <property type="project" value="UniProtKB-SubCell"/>
</dbReference>
<reference evidence="10" key="1">
    <citation type="journal article" date="2020" name="Microbiol. Resour. Announc.">
        <title>Complete Genome Sequence of Geobacillus sp. Strain E55-1, Isolated from Mine Geyser in Japan.</title>
        <authorList>
            <person name="Miyazaki K."/>
            <person name="Hase E."/>
            <person name="Tokito N."/>
        </authorList>
    </citation>
    <scope>NUCLEOTIDE SEQUENCE [LARGE SCALE GENOMIC DNA]</scope>
    <source>
        <strain evidence="10">E55-1</strain>
    </source>
</reference>
<keyword evidence="3 7" id="KW-0813">Transport</keyword>
<comment type="subunit">
    <text evidence="7">NDH-1 is composed of 14 different subunits. Subunits NuoA, H, J, K, L, M, N constitute the membrane sector of the complex.</text>
</comment>
<name>A0A679FVX1_9BACL</name>
<comment type="subcellular location">
    <subcellularLocation>
        <location evidence="7 8">Cell membrane</location>
        <topology evidence="7 8">Multi-pass membrane protein</topology>
    </subcellularLocation>
    <subcellularLocation>
        <location evidence="1">Membrane</location>
        <topology evidence="1">Multi-pass membrane protein</topology>
    </subcellularLocation>
</comment>
<organism evidence="9 10">
    <name type="scientific">Geobacillus subterraneus</name>
    <dbReference type="NCBI Taxonomy" id="129338"/>
    <lineage>
        <taxon>Bacteria</taxon>
        <taxon>Bacillati</taxon>
        <taxon>Bacillota</taxon>
        <taxon>Bacilli</taxon>
        <taxon>Bacillales</taxon>
        <taxon>Anoxybacillaceae</taxon>
        <taxon>Geobacillus</taxon>
    </lineage>
</organism>
<dbReference type="GO" id="GO:0050136">
    <property type="term" value="F:NADH dehydrogenase (quinone) (non-electrogenic) activity"/>
    <property type="evidence" value="ECO:0007669"/>
    <property type="project" value="UniProtKB-UniRule"/>
</dbReference>
<dbReference type="EC" id="7.1.1.-" evidence="7"/>
<keyword evidence="7" id="KW-1278">Translocase</keyword>
<proteinExistence type="inferred from homology"/>
<dbReference type="InterPro" id="IPR023043">
    <property type="entry name" value="NAD(P)H_OxRDtase_bac/plastid"/>
</dbReference>
<evidence type="ECO:0000256" key="5">
    <source>
        <dbReference type="ARBA" id="ARBA00022989"/>
    </source>
</evidence>
<dbReference type="Pfam" id="PF00507">
    <property type="entry name" value="Oxidored_q4"/>
    <property type="match status" value="1"/>
</dbReference>
<dbReference type="PANTHER" id="PTHR11058:SF9">
    <property type="entry name" value="NADH-UBIQUINONE OXIDOREDUCTASE CHAIN 3"/>
    <property type="match status" value="1"/>
</dbReference>
<evidence type="ECO:0000256" key="1">
    <source>
        <dbReference type="ARBA" id="ARBA00004141"/>
    </source>
</evidence>
<dbReference type="InterPro" id="IPR000440">
    <property type="entry name" value="NADH_UbQ/plastoQ_OxRdtase_su3"/>
</dbReference>
<dbReference type="Proteomes" id="UP000501421">
    <property type="component" value="Chromosome"/>
</dbReference>
<protein>
    <recommendedName>
        <fullName evidence="7">NADH-quinone oxidoreductase subunit A</fullName>
        <ecNumber evidence="7">7.1.1.-</ecNumber>
    </recommendedName>
    <alternativeName>
        <fullName evidence="7">NADH dehydrogenase I subunit A</fullName>
    </alternativeName>
    <alternativeName>
        <fullName evidence="7">NDH-1 subunit A</fullName>
    </alternativeName>
    <alternativeName>
        <fullName evidence="7">NUO1</fullName>
    </alternativeName>
</protein>
<comment type="similarity">
    <text evidence="2 7 8">Belongs to the complex I subunit 3 family.</text>
</comment>
<feature type="transmembrane region" description="Helical" evidence="7">
    <location>
        <begin position="64"/>
        <end position="85"/>
    </location>
</feature>